<keyword evidence="4" id="KW-1185">Reference proteome</keyword>
<evidence type="ECO:0000256" key="1">
    <source>
        <dbReference type="SAM" id="SignalP"/>
    </source>
</evidence>
<dbReference type="InterPro" id="IPR050111">
    <property type="entry name" value="C-type_lectin/snaclec_domain"/>
</dbReference>
<dbReference type="PANTHER" id="PTHR22803">
    <property type="entry name" value="MANNOSE, PHOSPHOLIPASE, LECTIN RECEPTOR RELATED"/>
    <property type="match status" value="1"/>
</dbReference>
<dbReference type="PROSITE" id="PS50041">
    <property type="entry name" value="C_TYPE_LECTIN_2"/>
    <property type="match status" value="2"/>
</dbReference>
<feature type="domain" description="C-type lectin" evidence="2">
    <location>
        <begin position="180"/>
        <end position="303"/>
    </location>
</feature>
<proteinExistence type="predicted"/>
<dbReference type="EMBL" id="JARGEI010000004">
    <property type="protein sequence ID" value="KAJ8732620.1"/>
    <property type="molecule type" value="Genomic_DNA"/>
</dbReference>
<dbReference type="InterPro" id="IPR016186">
    <property type="entry name" value="C-type_lectin-like/link_sf"/>
</dbReference>
<dbReference type="AlphaFoldDB" id="A0AAD7YZU7"/>
<comment type="caution">
    <text evidence="3">The sequence shown here is derived from an EMBL/GenBank/DDBJ whole genome shotgun (WGS) entry which is preliminary data.</text>
</comment>
<dbReference type="InterPro" id="IPR016187">
    <property type="entry name" value="CTDL_fold"/>
</dbReference>
<feature type="domain" description="C-type lectin" evidence="2">
    <location>
        <begin position="42"/>
        <end position="156"/>
    </location>
</feature>
<evidence type="ECO:0000313" key="4">
    <source>
        <dbReference type="Proteomes" id="UP001231518"/>
    </source>
</evidence>
<dbReference type="CDD" id="cd00037">
    <property type="entry name" value="CLECT"/>
    <property type="match status" value="1"/>
</dbReference>
<keyword evidence="1" id="KW-0732">Signal</keyword>
<name>A0AAD7YZU7_MYTSE</name>
<accession>A0AAD7YZU7</accession>
<dbReference type="Proteomes" id="UP001231518">
    <property type="component" value="Chromosome 6"/>
</dbReference>
<dbReference type="Pfam" id="PF00059">
    <property type="entry name" value="Lectin_C"/>
    <property type="match status" value="2"/>
</dbReference>
<dbReference type="Gene3D" id="3.10.100.10">
    <property type="entry name" value="Mannose-Binding Protein A, subunit A"/>
    <property type="match status" value="2"/>
</dbReference>
<feature type="chain" id="PRO_5042066627" description="C-type lectin domain-containing protein" evidence="1">
    <location>
        <begin position="22"/>
        <end position="319"/>
    </location>
</feature>
<gene>
    <name evidence="3" type="ORF">PYW07_015219</name>
</gene>
<protein>
    <recommendedName>
        <fullName evidence="2">C-type lectin domain-containing protein</fullName>
    </recommendedName>
</protein>
<dbReference type="SMART" id="SM00034">
    <property type="entry name" value="CLECT"/>
    <property type="match status" value="2"/>
</dbReference>
<dbReference type="SUPFAM" id="SSF56436">
    <property type="entry name" value="C-type lectin-like"/>
    <property type="match status" value="2"/>
</dbReference>
<feature type="signal peptide" evidence="1">
    <location>
        <begin position="1"/>
        <end position="21"/>
    </location>
</feature>
<dbReference type="InterPro" id="IPR001304">
    <property type="entry name" value="C-type_lectin-like"/>
</dbReference>
<evidence type="ECO:0000259" key="2">
    <source>
        <dbReference type="PROSITE" id="PS50041"/>
    </source>
</evidence>
<sequence>MFSNKILVVFIVYFALNLAHGQKDVKFFRNDYVYLDATESFYKINSLPKNFFDAKRACALEGASLWYPENQEEADAVISYWNSTQPTWWTVTLGMSDLLVKGLFETIDGKPVTDVYHNWYTGEPNDSGNVEDCVIIFSSGKMNDVACDRKFPYFCKKTLQSLEWNQLCNMPDLDYTLNEKSGKCYKVHTVPLNWTDAYNVCSSEQSYLSVANSWLEINDLVKLTETGLKDWNGGSYLRGIYHLGFHNRFNEGWQTVQGTPVNGSIALWGSRLNEGSHDQCGAMFYTGRLTQVDCGLKCFFVCEHEVDRSSRTENEENFQ</sequence>
<evidence type="ECO:0000313" key="3">
    <source>
        <dbReference type="EMBL" id="KAJ8732620.1"/>
    </source>
</evidence>
<reference evidence="3" key="1">
    <citation type="submission" date="2023-03" db="EMBL/GenBank/DDBJ databases">
        <title>Chromosome-level genomes of two armyworms, Mythimna separata and Mythimna loreyi, provide insights into the biosynthesis and reception of sex pheromones.</title>
        <authorList>
            <person name="Zhao H."/>
        </authorList>
    </citation>
    <scope>NUCLEOTIDE SEQUENCE</scope>
    <source>
        <strain evidence="3">BeijingLab</strain>
        <tissue evidence="3">Pupa</tissue>
    </source>
</reference>
<organism evidence="3 4">
    <name type="scientific">Mythimna separata</name>
    <name type="common">Oriental armyworm</name>
    <name type="synonym">Pseudaletia separata</name>
    <dbReference type="NCBI Taxonomy" id="271217"/>
    <lineage>
        <taxon>Eukaryota</taxon>
        <taxon>Metazoa</taxon>
        <taxon>Ecdysozoa</taxon>
        <taxon>Arthropoda</taxon>
        <taxon>Hexapoda</taxon>
        <taxon>Insecta</taxon>
        <taxon>Pterygota</taxon>
        <taxon>Neoptera</taxon>
        <taxon>Endopterygota</taxon>
        <taxon>Lepidoptera</taxon>
        <taxon>Glossata</taxon>
        <taxon>Ditrysia</taxon>
        <taxon>Noctuoidea</taxon>
        <taxon>Noctuidae</taxon>
        <taxon>Noctuinae</taxon>
        <taxon>Hadenini</taxon>
        <taxon>Mythimna</taxon>
    </lineage>
</organism>